<reference evidence="2" key="1">
    <citation type="submission" date="2007-04" db="EMBL/GenBank/DDBJ databases">
        <title>Annotation of Pediculus humanus corporis strain USDA.</title>
        <authorList>
            <person name="Kirkness E."/>
            <person name="Hannick L."/>
            <person name="Hass B."/>
            <person name="Bruggner R."/>
            <person name="Lawson D."/>
            <person name="Bidwell S."/>
            <person name="Joardar V."/>
            <person name="Caler E."/>
            <person name="Walenz B."/>
            <person name="Inman J."/>
            <person name="Schobel S."/>
            <person name="Galinsky K."/>
            <person name="Amedeo P."/>
            <person name="Strausberg R."/>
        </authorList>
    </citation>
    <scope>NUCLEOTIDE SEQUENCE</scope>
    <source>
        <strain evidence="2">USDA</strain>
    </source>
</reference>
<organism>
    <name type="scientific">Pediculus humanus subsp. corporis</name>
    <name type="common">Body louse</name>
    <dbReference type="NCBI Taxonomy" id="121224"/>
    <lineage>
        <taxon>Eukaryota</taxon>
        <taxon>Metazoa</taxon>
        <taxon>Ecdysozoa</taxon>
        <taxon>Arthropoda</taxon>
        <taxon>Hexapoda</taxon>
        <taxon>Insecta</taxon>
        <taxon>Pterygota</taxon>
        <taxon>Neoptera</taxon>
        <taxon>Paraneoptera</taxon>
        <taxon>Psocodea</taxon>
        <taxon>Troctomorpha</taxon>
        <taxon>Phthiraptera</taxon>
        <taxon>Anoplura</taxon>
        <taxon>Pediculidae</taxon>
        <taxon>Pediculus</taxon>
    </lineage>
</organism>
<keyword evidence="4" id="KW-1185">Reference proteome</keyword>
<proteinExistence type="predicted"/>
<reference evidence="3" key="3">
    <citation type="submission" date="2020-05" db="UniProtKB">
        <authorList>
            <consortium name="EnsemblMetazoa"/>
        </authorList>
    </citation>
    <scope>IDENTIFICATION</scope>
    <source>
        <strain evidence="3">USDA</strain>
    </source>
</reference>
<keyword evidence="1" id="KW-1133">Transmembrane helix</keyword>
<dbReference type="EMBL" id="AAZO01005402">
    <property type="status" value="NOT_ANNOTATED_CDS"/>
    <property type="molecule type" value="Genomic_DNA"/>
</dbReference>
<dbReference type="EMBL" id="DS235778">
    <property type="protein sequence ID" value="EEB16875.1"/>
    <property type="molecule type" value="Genomic_DNA"/>
</dbReference>
<evidence type="ECO:0000313" key="2">
    <source>
        <dbReference type="EMBL" id="EEB16875.1"/>
    </source>
</evidence>
<sequence length="284" mass="32576">MRFILKSFLKIIMIIIYYECFSYSITDLSEQCKKGKTIYKYLTTGSESSDYSVDVIAAYQKLNCSLVYFVRNNNHILLLIEYVDRRPGKPVCNNKENAVLVHGNKSTVNACKYADDHNQDSYIKLGKDNVKLEISSVADMSTIKITATSMRYSQNAKCQALYETECYYNNTLYCMSVSTVCDQNANCGFRNLLDEDPAICLGPQLDAYQVFVSIEIGISIVILIISLTFVIMPKRKETFVYEFNSTMFVFDSETKEVNYEITSTVHYPTDIWTSKLRSRKKISE</sequence>
<dbReference type="HOGENOM" id="CLU_981089_0_0_1"/>
<gene>
    <name evidence="3" type="primary">8231167</name>
    <name evidence="2" type="ORF">Phum_PHUM442570</name>
</gene>
<keyword evidence="1" id="KW-0812">Transmembrane</keyword>
<dbReference type="CTD" id="8231167"/>
<protein>
    <submittedName>
        <fullName evidence="2 3">Uncharacterized protein</fullName>
    </submittedName>
</protein>
<evidence type="ECO:0000313" key="4">
    <source>
        <dbReference type="Proteomes" id="UP000009046"/>
    </source>
</evidence>
<dbReference type="GeneID" id="8231167"/>
<feature type="transmembrane region" description="Helical" evidence="1">
    <location>
        <begin position="210"/>
        <end position="232"/>
    </location>
</feature>
<dbReference type="VEuPathDB" id="VectorBase:PHUM442570"/>
<accession>E0VU19</accession>
<keyword evidence="1" id="KW-0472">Membrane</keyword>
<dbReference type="InParanoid" id="E0VU19"/>
<evidence type="ECO:0000313" key="3">
    <source>
        <dbReference type="EnsemblMetazoa" id="PHUM442570-PA"/>
    </source>
</evidence>
<name>E0VU19_PEDHC</name>
<dbReference type="AlphaFoldDB" id="E0VU19"/>
<dbReference type="EnsemblMetazoa" id="PHUM442570-RA">
    <property type="protein sequence ID" value="PHUM442570-PA"/>
    <property type="gene ID" value="PHUM442570"/>
</dbReference>
<evidence type="ECO:0000256" key="1">
    <source>
        <dbReference type="SAM" id="Phobius"/>
    </source>
</evidence>
<dbReference type="KEGG" id="phu:Phum_PHUM442570"/>
<dbReference type="RefSeq" id="XP_002429613.1">
    <property type="nucleotide sequence ID" value="XM_002429568.1"/>
</dbReference>
<dbReference type="Proteomes" id="UP000009046">
    <property type="component" value="Unassembled WGS sequence"/>
</dbReference>
<reference evidence="2" key="2">
    <citation type="submission" date="2007-04" db="EMBL/GenBank/DDBJ databases">
        <title>The genome of the human body louse.</title>
        <authorList>
            <consortium name="The Human Body Louse Genome Consortium"/>
            <person name="Kirkness E."/>
            <person name="Walenz B."/>
            <person name="Hass B."/>
            <person name="Bruggner R."/>
            <person name="Strausberg R."/>
        </authorList>
    </citation>
    <scope>NUCLEOTIDE SEQUENCE</scope>
    <source>
        <strain evidence="2">USDA</strain>
    </source>
</reference>